<protein>
    <submittedName>
        <fullName evidence="1">Uncharacterized protein</fullName>
    </submittedName>
</protein>
<sequence length="80" mass="9093">MLARIFVSDIYSHGLPIVVVETLKAIDPFIAGHLARWVLNAYSLVVATRSWLHIGYYLLSSYITCDLLIQRKILLFSSLI</sequence>
<gene>
    <name evidence="1" type="ORF">IEQ34_006313</name>
</gene>
<comment type="caution">
    <text evidence="1">The sequence shown here is derived from an EMBL/GenBank/DDBJ whole genome shotgun (WGS) entry which is preliminary data.</text>
</comment>
<organism evidence="1 2">
    <name type="scientific">Dendrobium chrysotoxum</name>
    <name type="common">Orchid</name>
    <dbReference type="NCBI Taxonomy" id="161865"/>
    <lineage>
        <taxon>Eukaryota</taxon>
        <taxon>Viridiplantae</taxon>
        <taxon>Streptophyta</taxon>
        <taxon>Embryophyta</taxon>
        <taxon>Tracheophyta</taxon>
        <taxon>Spermatophyta</taxon>
        <taxon>Magnoliopsida</taxon>
        <taxon>Liliopsida</taxon>
        <taxon>Asparagales</taxon>
        <taxon>Orchidaceae</taxon>
        <taxon>Epidendroideae</taxon>
        <taxon>Malaxideae</taxon>
        <taxon>Dendrobiinae</taxon>
        <taxon>Dendrobium</taxon>
    </lineage>
</organism>
<accession>A0AAV7HDI5</accession>
<dbReference type="Proteomes" id="UP000775213">
    <property type="component" value="Unassembled WGS sequence"/>
</dbReference>
<evidence type="ECO:0000313" key="1">
    <source>
        <dbReference type="EMBL" id="KAH0466210.1"/>
    </source>
</evidence>
<reference evidence="1 2" key="1">
    <citation type="journal article" date="2021" name="Hortic Res">
        <title>Chromosome-scale assembly of the Dendrobium chrysotoxum genome enhances the understanding of orchid evolution.</title>
        <authorList>
            <person name="Zhang Y."/>
            <person name="Zhang G.Q."/>
            <person name="Zhang D."/>
            <person name="Liu X.D."/>
            <person name="Xu X.Y."/>
            <person name="Sun W.H."/>
            <person name="Yu X."/>
            <person name="Zhu X."/>
            <person name="Wang Z.W."/>
            <person name="Zhao X."/>
            <person name="Zhong W.Y."/>
            <person name="Chen H."/>
            <person name="Yin W.L."/>
            <person name="Huang T."/>
            <person name="Niu S.C."/>
            <person name="Liu Z.J."/>
        </authorList>
    </citation>
    <scope>NUCLEOTIDE SEQUENCE [LARGE SCALE GENOMIC DNA]</scope>
    <source>
        <strain evidence="1">Lindl</strain>
    </source>
</reference>
<name>A0AAV7HDI5_DENCH</name>
<dbReference type="AlphaFoldDB" id="A0AAV7HDI5"/>
<keyword evidence="2" id="KW-1185">Reference proteome</keyword>
<evidence type="ECO:0000313" key="2">
    <source>
        <dbReference type="Proteomes" id="UP000775213"/>
    </source>
</evidence>
<dbReference type="EMBL" id="JAGFBR010000006">
    <property type="protein sequence ID" value="KAH0466210.1"/>
    <property type="molecule type" value="Genomic_DNA"/>
</dbReference>
<proteinExistence type="predicted"/>